<dbReference type="InterPro" id="IPR036047">
    <property type="entry name" value="F-box-like_dom_sf"/>
</dbReference>
<name>A0ABR4I887_9EURO</name>
<keyword evidence="3" id="KW-1185">Reference proteome</keyword>
<accession>A0ABR4I887</accession>
<gene>
    <name evidence="2" type="ORF">BDW59DRAFT_162840</name>
</gene>
<proteinExistence type="predicted"/>
<comment type="caution">
    <text evidence="2">The sequence shown here is derived from an EMBL/GenBank/DDBJ whole genome shotgun (WGS) entry which is preliminary data.</text>
</comment>
<dbReference type="InterPro" id="IPR001810">
    <property type="entry name" value="F-box_dom"/>
</dbReference>
<dbReference type="Proteomes" id="UP001610335">
    <property type="component" value="Unassembled WGS sequence"/>
</dbReference>
<organism evidence="2 3">
    <name type="scientific">Aspergillus cavernicola</name>
    <dbReference type="NCBI Taxonomy" id="176166"/>
    <lineage>
        <taxon>Eukaryota</taxon>
        <taxon>Fungi</taxon>
        <taxon>Dikarya</taxon>
        <taxon>Ascomycota</taxon>
        <taxon>Pezizomycotina</taxon>
        <taxon>Eurotiomycetes</taxon>
        <taxon>Eurotiomycetidae</taxon>
        <taxon>Eurotiales</taxon>
        <taxon>Aspergillaceae</taxon>
        <taxon>Aspergillus</taxon>
        <taxon>Aspergillus subgen. Nidulantes</taxon>
    </lineage>
</organism>
<protein>
    <recommendedName>
        <fullName evidence="1">F-box domain-containing protein</fullName>
    </recommendedName>
</protein>
<sequence length="366" mass="42121">MTSLSLTTSNQNGWYRKLQTLARLFICKPKHRDQPSPLDQSSLVDQPSLLNLPIDILMLIFPLLPLPSQVCFALACKPFYNLFSHVLDDEILSWPRLLASNSSSAILCPPSHPRSQLLRQLEDSNWIYCWSCRLKIHPRYQYPGGLSSPLLVIRGKLEQSVVDLCPCLAITFHDRKRLEEWVRTGFIDLRLSNRIRRAFGREATEEGGCCLVHRCEMVDHADAFVEMLMKITLSHDDLIIQTTYRLFWRLPLLRLPSAEPSRSPLLYARQYGNMEPIFLCPHISIIQYFLKPALGSMNECSRCHTSVLVLGGSADKFFTVIQGVRNLGTAEAKRKPWTSNSRHFEDDLERQWYRIGNMTTTRRSSE</sequence>
<reference evidence="2 3" key="1">
    <citation type="submission" date="2024-07" db="EMBL/GenBank/DDBJ databases">
        <title>Section-level genome sequencing and comparative genomics of Aspergillus sections Usti and Cavernicolus.</title>
        <authorList>
            <consortium name="Lawrence Berkeley National Laboratory"/>
            <person name="Nybo J.L."/>
            <person name="Vesth T.C."/>
            <person name="Theobald S."/>
            <person name="Frisvad J.C."/>
            <person name="Larsen T.O."/>
            <person name="Kjaerboelling I."/>
            <person name="Rothschild-Mancinelli K."/>
            <person name="Lyhne E.K."/>
            <person name="Kogle M.E."/>
            <person name="Barry K."/>
            <person name="Clum A."/>
            <person name="Na H."/>
            <person name="Ledsgaard L."/>
            <person name="Lin J."/>
            <person name="Lipzen A."/>
            <person name="Kuo A."/>
            <person name="Riley R."/>
            <person name="Mondo S."/>
            <person name="LaButti K."/>
            <person name="Haridas S."/>
            <person name="Pangalinan J."/>
            <person name="Salamov A.A."/>
            <person name="Simmons B.A."/>
            <person name="Magnuson J.K."/>
            <person name="Chen J."/>
            <person name="Drula E."/>
            <person name="Henrissat B."/>
            <person name="Wiebenga A."/>
            <person name="Lubbers R.J."/>
            <person name="Gomes A.C."/>
            <person name="Makela M.R."/>
            <person name="Stajich J."/>
            <person name="Grigoriev I.V."/>
            <person name="Mortensen U.H."/>
            <person name="De vries R.P."/>
            <person name="Baker S.E."/>
            <person name="Andersen M.R."/>
        </authorList>
    </citation>
    <scope>NUCLEOTIDE SEQUENCE [LARGE SCALE GENOMIC DNA]</scope>
    <source>
        <strain evidence="2 3">CBS 600.67</strain>
    </source>
</reference>
<evidence type="ECO:0000259" key="1">
    <source>
        <dbReference type="PROSITE" id="PS50181"/>
    </source>
</evidence>
<dbReference type="PROSITE" id="PS50181">
    <property type="entry name" value="FBOX"/>
    <property type="match status" value="1"/>
</dbReference>
<dbReference type="SUPFAM" id="SSF81383">
    <property type="entry name" value="F-box domain"/>
    <property type="match status" value="1"/>
</dbReference>
<evidence type="ECO:0000313" key="2">
    <source>
        <dbReference type="EMBL" id="KAL2823871.1"/>
    </source>
</evidence>
<evidence type="ECO:0000313" key="3">
    <source>
        <dbReference type="Proteomes" id="UP001610335"/>
    </source>
</evidence>
<feature type="domain" description="F-box" evidence="1">
    <location>
        <begin position="46"/>
        <end position="97"/>
    </location>
</feature>
<dbReference type="CDD" id="cd09917">
    <property type="entry name" value="F-box_SF"/>
    <property type="match status" value="1"/>
</dbReference>
<dbReference type="EMBL" id="JBFXLS010000048">
    <property type="protein sequence ID" value="KAL2823871.1"/>
    <property type="molecule type" value="Genomic_DNA"/>
</dbReference>